<dbReference type="OrthoDB" id="60095at2759"/>
<dbReference type="VEuPathDB" id="FungiDB:SDRG_12564"/>
<sequence>MLPALLRTGRRRAFGTTTTIEKTPLGTVTSYYDSQSGQHVRYSDAIQIHALQLPAPGVKGLASVTLTAPMDVPTAVATHVYLTSNIAPHALALSVSCAASRREWDDVIAIATAATSLARPVKVALLDPFAGNPYDVQLLGSLLADAGATVLTLNTESENDSDVLEEVFEALTWSDVVGLPMKQRIGLRSLDSDLVSFAAGSLAIKHYDVCFDGADAMAPSCLTDVLADAGLPHTLQL</sequence>
<keyword evidence="2" id="KW-1185">Reference proteome</keyword>
<dbReference type="Proteomes" id="UP000030762">
    <property type="component" value="Unassembled WGS sequence"/>
</dbReference>
<dbReference type="GeneID" id="19953291"/>
<name>T0RC43_SAPDV</name>
<dbReference type="OMA" id="PMKQRIG"/>
<evidence type="ECO:0000313" key="2">
    <source>
        <dbReference type="Proteomes" id="UP000030762"/>
    </source>
</evidence>
<dbReference type="EMBL" id="JH767181">
    <property type="protein sequence ID" value="EQC29793.1"/>
    <property type="molecule type" value="Genomic_DNA"/>
</dbReference>
<protein>
    <submittedName>
        <fullName evidence="1">Uncharacterized protein</fullName>
    </submittedName>
</protein>
<accession>T0RC43</accession>
<gene>
    <name evidence="1" type="ORF">SDRG_12564</name>
</gene>
<proteinExistence type="predicted"/>
<dbReference type="InParanoid" id="T0RC43"/>
<organism evidence="1 2">
    <name type="scientific">Saprolegnia diclina (strain VS20)</name>
    <dbReference type="NCBI Taxonomy" id="1156394"/>
    <lineage>
        <taxon>Eukaryota</taxon>
        <taxon>Sar</taxon>
        <taxon>Stramenopiles</taxon>
        <taxon>Oomycota</taxon>
        <taxon>Saprolegniomycetes</taxon>
        <taxon>Saprolegniales</taxon>
        <taxon>Saprolegniaceae</taxon>
        <taxon>Saprolegnia</taxon>
    </lineage>
</organism>
<dbReference type="AlphaFoldDB" id="T0RC43"/>
<dbReference type="RefSeq" id="XP_008616859.1">
    <property type="nucleotide sequence ID" value="XM_008618637.1"/>
</dbReference>
<dbReference type="eggNOG" id="ENOG502SZUA">
    <property type="taxonomic scope" value="Eukaryota"/>
</dbReference>
<reference evidence="1 2" key="1">
    <citation type="submission" date="2012-04" db="EMBL/GenBank/DDBJ databases">
        <title>The Genome Sequence of Saprolegnia declina VS20.</title>
        <authorList>
            <consortium name="The Broad Institute Genome Sequencing Platform"/>
            <person name="Russ C."/>
            <person name="Nusbaum C."/>
            <person name="Tyler B."/>
            <person name="van West P."/>
            <person name="Dieguez-Uribeondo J."/>
            <person name="de Bruijn I."/>
            <person name="Tripathy S."/>
            <person name="Jiang R."/>
            <person name="Young S.K."/>
            <person name="Zeng Q."/>
            <person name="Gargeya S."/>
            <person name="Fitzgerald M."/>
            <person name="Haas B."/>
            <person name="Abouelleil A."/>
            <person name="Alvarado L."/>
            <person name="Arachchi H.M."/>
            <person name="Berlin A."/>
            <person name="Chapman S.B."/>
            <person name="Goldberg J."/>
            <person name="Griggs A."/>
            <person name="Gujja S."/>
            <person name="Hansen M."/>
            <person name="Howarth C."/>
            <person name="Imamovic A."/>
            <person name="Larimer J."/>
            <person name="McCowen C."/>
            <person name="Montmayeur A."/>
            <person name="Murphy C."/>
            <person name="Neiman D."/>
            <person name="Pearson M."/>
            <person name="Priest M."/>
            <person name="Roberts A."/>
            <person name="Saif S."/>
            <person name="Shea T."/>
            <person name="Sisk P."/>
            <person name="Sykes S."/>
            <person name="Wortman J."/>
            <person name="Nusbaum C."/>
            <person name="Birren B."/>
        </authorList>
    </citation>
    <scope>NUCLEOTIDE SEQUENCE [LARGE SCALE GENOMIC DNA]</scope>
    <source>
        <strain evidence="1 2">VS20</strain>
    </source>
</reference>
<evidence type="ECO:0000313" key="1">
    <source>
        <dbReference type="EMBL" id="EQC29793.1"/>
    </source>
</evidence>